<evidence type="ECO:0000313" key="4">
    <source>
        <dbReference type="EMBL" id="KAK3083289.1"/>
    </source>
</evidence>
<feature type="repeat" description="ARM" evidence="1">
    <location>
        <begin position="392"/>
        <end position="430"/>
    </location>
</feature>
<dbReference type="AlphaFoldDB" id="A0AA88XDI1"/>
<dbReference type="Pfam" id="PF13676">
    <property type="entry name" value="TIR_2"/>
    <property type="match status" value="1"/>
</dbReference>
<protein>
    <recommendedName>
        <fullName evidence="3">TIR domain-containing protein</fullName>
    </recommendedName>
</protein>
<feature type="compositionally biased region" description="Polar residues" evidence="2">
    <location>
        <begin position="1"/>
        <end position="20"/>
    </location>
</feature>
<feature type="compositionally biased region" description="Basic and acidic residues" evidence="2">
    <location>
        <begin position="45"/>
        <end position="65"/>
    </location>
</feature>
<dbReference type="EMBL" id="VSWD01000014">
    <property type="protein sequence ID" value="KAK3083289.1"/>
    <property type="molecule type" value="Genomic_DNA"/>
</dbReference>
<dbReference type="PROSITE" id="PS50176">
    <property type="entry name" value="ARM_REPEAT"/>
    <property type="match status" value="1"/>
</dbReference>
<dbReference type="SMART" id="SM00185">
    <property type="entry name" value="ARM"/>
    <property type="match status" value="2"/>
</dbReference>
<organism evidence="4 5">
    <name type="scientific">Pinctada imbricata</name>
    <name type="common">Atlantic pearl-oyster</name>
    <name type="synonym">Pinctada martensii</name>
    <dbReference type="NCBI Taxonomy" id="66713"/>
    <lineage>
        <taxon>Eukaryota</taxon>
        <taxon>Metazoa</taxon>
        <taxon>Spiralia</taxon>
        <taxon>Lophotrochozoa</taxon>
        <taxon>Mollusca</taxon>
        <taxon>Bivalvia</taxon>
        <taxon>Autobranchia</taxon>
        <taxon>Pteriomorphia</taxon>
        <taxon>Pterioida</taxon>
        <taxon>Pterioidea</taxon>
        <taxon>Pteriidae</taxon>
        <taxon>Pinctada</taxon>
    </lineage>
</organism>
<reference evidence="4" key="1">
    <citation type="submission" date="2019-08" db="EMBL/GenBank/DDBJ databases">
        <title>The improved chromosome-level genome for the pearl oyster Pinctada fucata martensii using PacBio sequencing and Hi-C.</title>
        <authorList>
            <person name="Zheng Z."/>
        </authorList>
    </citation>
    <scope>NUCLEOTIDE SEQUENCE</scope>
    <source>
        <strain evidence="4">ZZ-2019</strain>
        <tissue evidence="4">Adductor muscle</tissue>
    </source>
</reference>
<dbReference type="Gene3D" id="1.25.10.10">
    <property type="entry name" value="Leucine-rich Repeat Variant"/>
    <property type="match status" value="1"/>
</dbReference>
<dbReference type="InterPro" id="IPR000157">
    <property type="entry name" value="TIR_dom"/>
</dbReference>
<dbReference type="PANTHER" id="PTHR46270">
    <property type="entry name" value="ARMADILLO-TYPE FOLD-RELATED"/>
    <property type="match status" value="1"/>
</dbReference>
<dbReference type="SUPFAM" id="SSF48371">
    <property type="entry name" value="ARM repeat"/>
    <property type="match status" value="1"/>
</dbReference>
<dbReference type="InterPro" id="IPR011989">
    <property type="entry name" value="ARM-like"/>
</dbReference>
<evidence type="ECO:0000256" key="2">
    <source>
        <dbReference type="SAM" id="MobiDB-lite"/>
    </source>
</evidence>
<dbReference type="InterPro" id="IPR000225">
    <property type="entry name" value="Armadillo"/>
</dbReference>
<evidence type="ECO:0000256" key="1">
    <source>
        <dbReference type="PROSITE-ProRule" id="PRU00259"/>
    </source>
</evidence>
<dbReference type="InterPro" id="IPR035897">
    <property type="entry name" value="Toll_tir_struct_dom_sf"/>
</dbReference>
<accession>A0AA88XDI1</accession>
<dbReference type="Gene3D" id="3.40.50.10140">
    <property type="entry name" value="Toll/interleukin-1 receptor homology (TIR) domain"/>
    <property type="match status" value="1"/>
</dbReference>
<gene>
    <name evidence="4" type="ORF">FSP39_018644</name>
</gene>
<evidence type="ECO:0000313" key="5">
    <source>
        <dbReference type="Proteomes" id="UP001186944"/>
    </source>
</evidence>
<dbReference type="PANTHER" id="PTHR46270:SF2">
    <property type="entry name" value="TIR DOMAIN-CONTAINING PROTEIN"/>
    <property type="match status" value="1"/>
</dbReference>
<sequence>MGCTPSNVKTINSNGESTIDGNVKKENEELRHLVKEAKFLQENKVVKQKTESDSKSKEQTTKMESSDNFVAKETMHEISVNDQSKLSGKTEKLDTRINSAESQATLSEPSVNTLSEEDKIRMKEESLQKLRQSIAIVKDMNAHKDEKGVFKQNFKFAAFQIQKAHFAMKGVPLPEYYQYQREEGAVMTENNGIGSILDTIIYCMGKSYYDEDGKVISGIWNVLVNLTVAILNFTDMNPNFVHLVVEHPSYLDCVLDYLQTNRQQYLDNQLEEKEVKMVNYLLSITHNIAQAEDHAVSLRSKGFVDVLLLYLNAKTKKTILTVLASLADLLDESEAKKIEANQEFFKSLMEFLSKALADSKRRHQGWSSRELARTIRRLARNDSNKRALVTNGSLPLLVELIGSQDLEEKREAFGALWTLSFDEDNQDTMISGTDGVIEVFLSHRFSTESKIKKSCNGALWNMREKLKLSEKYKEIGHEYSRGEKDKDNVKQTGHVMLSYQWGHQNLVKEIRNGLRNNGIKVWMDIDDMEGSTLNAMARAVEDAQIVLVCYSQKYKDSDNCRSEAEYAFQIKKKIIPVKLERQYKADGWLGFVIGAKLFFDFSGKYSFESRMEGLVKEICRFLKRAPPEEIIVPHMTNTTSAVQGGDTSMSPAVYVPNMVSTPIVTADAAVRGWNSGQVQAWVKKHDLSSSQFSSITGTEVAFLQVLRRESPDNFYRVLREMLRITDLLTMAKLTFALEDTNI</sequence>
<name>A0AA88XDI1_PINIB</name>
<feature type="domain" description="TIR" evidence="3">
    <location>
        <begin position="495"/>
        <end position="612"/>
    </location>
</feature>
<dbReference type="Proteomes" id="UP001186944">
    <property type="component" value="Unassembled WGS sequence"/>
</dbReference>
<feature type="region of interest" description="Disordered" evidence="2">
    <location>
        <begin position="1"/>
        <end position="23"/>
    </location>
</feature>
<comment type="caution">
    <text evidence="4">The sequence shown here is derived from an EMBL/GenBank/DDBJ whole genome shotgun (WGS) entry which is preliminary data.</text>
</comment>
<dbReference type="InterPro" id="IPR016024">
    <property type="entry name" value="ARM-type_fold"/>
</dbReference>
<proteinExistence type="predicted"/>
<feature type="region of interest" description="Disordered" evidence="2">
    <location>
        <begin position="45"/>
        <end position="69"/>
    </location>
</feature>
<evidence type="ECO:0000259" key="3">
    <source>
        <dbReference type="Pfam" id="PF13676"/>
    </source>
</evidence>
<dbReference type="SUPFAM" id="SSF52200">
    <property type="entry name" value="Toll/Interleukin receptor TIR domain"/>
    <property type="match status" value="1"/>
</dbReference>
<keyword evidence="5" id="KW-1185">Reference proteome</keyword>
<dbReference type="GO" id="GO:0007165">
    <property type="term" value="P:signal transduction"/>
    <property type="evidence" value="ECO:0007669"/>
    <property type="project" value="InterPro"/>
</dbReference>